<protein>
    <submittedName>
        <fullName evidence="3">Uncharacterized protein</fullName>
    </submittedName>
</protein>
<comment type="caution">
    <text evidence="3">The sequence shown here is derived from an EMBL/GenBank/DDBJ whole genome shotgun (WGS) entry which is preliminary data.</text>
</comment>
<evidence type="ECO:0000313" key="4">
    <source>
        <dbReference type="Proteomes" id="UP000050517"/>
    </source>
</evidence>
<dbReference type="RefSeq" id="WP_055122233.1">
    <property type="nucleotide sequence ID" value="NZ_LKST01000002.1"/>
</dbReference>
<keyword evidence="4" id="KW-1185">Reference proteome</keyword>
<reference evidence="3 4" key="1">
    <citation type="submission" date="2015-10" db="EMBL/GenBank/DDBJ databases">
        <title>Corynebacteirum lowii and Corynebacterium oculi species nova, derived from human clinical disease and and emended description of Corynebacterium mastiditis.</title>
        <authorList>
            <person name="Bernard K."/>
            <person name="Pacheco A.L."/>
            <person name="Mcdougall C."/>
            <person name="Burtx T."/>
            <person name="Weibe D."/>
            <person name="Tyler S."/>
            <person name="Olson A.B."/>
            <person name="Cnockaert M."/>
            <person name="Eguchi H."/>
            <person name="Kuwahara T."/>
            <person name="Nakayama-Imaohji H."/>
            <person name="Boudewijins M."/>
            <person name="Van Hoecke F."/>
            <person name="Bernier A.-M."/>
            <person name="Vandamme P."/>
        </authorList>
    </citation>
    <scope>NUCLEOTIDE SEQUENCE [LARGE SCALE GENOMIC DNA]</scope>
    <source>
        <strain evidence="3 4">NML 130210</strain>
    </source>
</reference>
<proteinExistence type="predicted"/>
<dbReference type="STRING" id="1544416.Cocul_01061"/>
<feature type="coiled-coil region" evidence="1">
    <location>
        <begin position="4"/>
        <end position="41"/>
    </location>
</feature>
<feature type="compositionally biased region" description="Basic and acidic residues" evidence="2">
    <location>
        <begin position="58"/>
        <end position="67"/>
    </location>
</feature>
<feature type="compositionally biased region" description="Polar residues" evidence="2">
    <location>
        <begin position="76"/>
        <end position="93"/>
    </location>
</feature>
<sequence>MSFRDDYDAALREEQRIKEELNRLRRAHKAAKERAAQMREYAKEFEVNLDGDEPSTAGDDKPDKPSEPDGNEPSDTHSGAPSEPDNSGETVQN</sequence>
<dbReference type="PATRIC" id="fig|1544416.3.peg.1067"/>
<feature type="region of interest" description="Disordered" evidence="2">
    <location>
        <begin position="44"/>
        <end position="93"/>
    </location>
</feature>
<gene>
    <name evidence="3" type="ORF">Cocul_01061</name>
</gene>
<evidence type="ECO:0000256" key="1">
    <source>
        <dbReference type="SAM" id="Coils"/>
    </source>
</evidence>
<dbReference type="Proteomes" id="UP000050517">
    <property type="component" value="Unassembled WGS sequence"/>
</dbReference>
<dbReference type="EMBL" id="LKST01000002">
    <property type="protein sequence ID" value="KQB84264.1"/>
    <property type="molecule type" value="Genomic_DNA"/>
</dbReference>
<dbReference type="OrthoDB" id="4409808at2"/>
<evidence type="ECO:0000256" key="2">
    <source>
        <dbReference type="SAM" id="MobiDB-lite"/>
    </source>
</evidence>
<name>A0A0Q0UCV1_9CORY</name>
<evidence type="ECO:0000313" key="3">
    <source>
        <dbReference type="EMBL" id="KQB84264.1"/>
    </source>
</evidence>
<accession>A0A0Q0UCV1</accession>
<dbReference type="AlphaFoldDB" id="A0A0Q0UCV1"/>
<organism evidence="3 4">
    <name type="scientific">Corynebacterium oculi</name>
    <dbReference type="NCBI Taxonomy" id="1544416"/>
    <lineage>
        <taxon>Bacteria</taxon>
        <taxon>Bacillati</taxon>
        <taxon>Actinomycetota</taxon>
        <taxon>Actinomycetes</taxon>
        <taxon>Mycobacteriales</taxon>
        <taxon>Corynebacteriaceae</taxon>
        <taxon>Corynebacterium</taxon>
    </lineage>
</organism>
<keyword evidence="1" id="KW-0175">Coiled coil</keyword>